<evidence type="ECO:0000313" key="1">
    <source>
        <dbReference type="EnsemblMetazoa" id="PPA33725.1"/>
    </source>
</evidence>
<dbReference type="EnsemblMetazoa" id="PPA33725.1">
    <property type="protein sequence ID" value="PPA33725.1"/>
    <property type="gene ID" value="WBGene00272094"/>
</dbReference>
<reference evidence="1" key="2">
    <citation type="submission" date="2022-06" db="UniProtKB">
        <authorList>
            <consortium name="EnsemblMetazoa"/>
        </authorList>
    </citation>
    <scope>IDENTIFICATION</scope>
    <source>
        <strain evidence="1">PS312</strain>
    </source>
</reference>
<proteinExistence type="predicted"/>
<accession>A0A8R1YQ87</accession>
<evidence type="ECO:0000313" key="2">
    <source>
        <dbReference type="Proteomes" id="UP000005239"/>
    </source>
</evidence>
<gene>
    <name evidence="1" type="primary">WBGene00272094</name>
</gene>
<dbReference type="AlphaFoldDB" id="A0A2A6CW31"/>
<organism evidence="1 2">
    <name type="scientific">Pristionchus pacificus</name>
    <name type="common">Parasitic nematode worm</name>
    <dbReference type="NCBI Taxonomy" id="54126"/>
    <lineage>
        <taxon>Eukaryota</taxon>
        <taxon>Metazoa</taxon>
        <taxon>Ecdysozoa</taxon>
        <taxon>Nematoda</taxon>
        <taxon>Chromadorea</taxon>
        <taxon>Rhabditida</taxon>
        <taxon>Rhabditina</taxon>
        <taxon>Diplogasteromorpha</taxon>
        <taxon>Diplogasteroidea</taxon>
        <taxon>Neodiplogasteridae</taxon>
        <taxon>Pristionchus</taxon>
    </lineage>
</organism>
<protein>
    <submittedName>
        <fullName evidence="1">Uncharacterized protein</fullName>
    </submittedName>
</protein>
<sequence length="69" mass="7909">MRRLLIENSDWLSFDIHSFSYANLFRLPCTPTTSISVPADFADCVEEELDFEIDDPVKSAENLIISIEQ</sequence>
<accession>A0A2A6CW31</accession>
<keyword evidence="2" id="KW-1185">Reference proteome</keyword>
<reference evidence="2" key="1">
    <citation type="journal article" date="2008" name="Nat. Genet.">
        <title>The Pristionchus pacificus genome provides a unique perspective on nematode lifestyle and parasitism.</title>
        <authorList>
            <person name="Dieterich C."/>
            <person name="Clifton S.W."/>
            <person name="Schuster L.N."/>
            <person name="Chinwalla A."/>
            <person name="Delehaunty K."/>
            <person name="Dinkelacker I."/>
            <person name="Fulton L."/>
            <person name="Fulton R."/>
            <person name="Godfrey J."/>
            <person name="Minx P."/>
            <person name="Mitreva M."/>
            <person name="Roeseler W."/>
            <person name="Tian H."/>
            <person name="Witte H."/>
            <person name="Yang S.P."/>
            <person name="Wilson R.K."/>
            <person name="Sommer R.J."/>
        </authorList>
    </citation>
    <scope>NUCLEOTIDE SEQUENCE [LARGE SCALE GENOMIC DNA]</scope>
    <source>
        <strain evidence="2">PS312</strain>
    </source>
</reference>
<dbReference type="Proteomes" id="UP000005239">
    <property type="component" value="Unassembled WGS sequence"/>
</dbReference>
<name>A0A2A6CW31_PRIPA</name>